<dbReference type="GeneID" id="45526253"/>
<keyword evidence="1" id="KW-0812">Transmembrane</keyword>
<feature type="domain" description="Carboxymuconolactone decarboxylase-like" evidence="2">
    <location>
        <begin position="55"/>
        <end position="114"/>
    </location>
</feature>
<proteinExistence type="predicted"/>
<sequence length="265" mass="28529">MNNTAGRVLSKWINAGIATTFMIGLGATEMALSDPIGKRNVMSHPISSKSNSKVLNEAQQAVVVVAALAAVGDAPRLKTALDQALDLKLTVSELREVLVQLYAYAGFPRSLNALTELMQVLDSRKQRGIFDDPGREPIRPIPQGDALLAAGTANQTKLSGSAVEGALFDFAPIANQYLRTHLFGDIFERDTLDWKTRELATVGMLSALAGVEPQLQAHMRISTNTGVTISQLRHLCQTLSDRVDTQSGDRAANALEKHLARTAKG</sequence>
<dbReference type="RefSeq" id="WP_016501710.1">
    <property type="nucleotide sequence ID" value="NC_021505.1"/>
</dbReference>
<dbReference type="Proteomes" id="UP000016702">
    <property type="component" value="Chromosome"/>
</dbReference>
<protein>
    <recommendedName>
        <fullName evidence="2">Carboxymuconolactone decarboxylase-like domain-containing protein</fullName>
    </recommendedName>
</protein>
<gene>
    <name evidence="3" type="ORF">PP4_47710</name>
</gene>
<dbReference type="InterPro" id="IPR029032">
    <property type="entry name" value="AhpD-like"/>
</dbReference>
<evidence type="ECO:0000313" key="4">
    <source>
        <dbReference type="Proteomes" id="UP000016702"/>
    </source>
</evidence>
<dbReference type="EMBL" id="AP013070">
    <property type="protein sequence ID" value="BAN56624.1"/>
    <property type="molecule type" value="Genomic_DNA"/>
</dbReference>
<dbReference type="InterPro" id="IPR052512">
    <property type="entry name" value="4CMD/NDH-1_regulator"/>
</dbReference>
<evidence type="ECO:0000259" key="2">
    <source>
        <dbReference type="Pfam" id="PF02627"/>
    </source>
</evidence>
<dbReference type="SUPFAM" id="SSF69118">
    <property type="entry name" value="AhpD-like"/>
    <property type="match status" value="1"/>
</dbReference>
<feature type="transmembrane region" description="Helical" evidence="1">
    <location>
        <begin position="12"/>
        <end position="32"/>
    </location>
</feature>
<organism evidence="3 4">
    <name type="scientific">Pseudomonas putida NBRC 14164</name>
    <dbReference type="NCBI Taxonomy" id="1211579"/>
    <lineage>
        <taxon>Bacteria</taxon>
        <taxon>Pseudomonadati</taxon>
        <taxon>Pseudomonadota</taxon>
        <taxon>Gammaproteobacteria</taxon>
        <taxon>Pseudomonadales</taxon>
        <taxon>Pseudomonadaceae</taxon>
        <taxon>Pseudomonas</taxon>
    </lineage>
</organism>
<dbReference type="Gene3D" id="1.20.1290.10">
    <property type="entry name" value="AhpD-like"/>
    <property type="match status" value="1"/>
</dbReference>
<dbReference type="PANTHER" id="PTHR33570">
    <property type="entry name" value="4-CARBOXYMUCONOLACTONE DECARBOXYLASE FAMILY PROTEIN"/>
    <property type="match status" value="1"/>
</dbReference>
<feature type="domain" description="Carboxymuconolactone decarboxylase-like" evidence="2">
    <location>
        <begin position="177"/>
        <end position="237"/>
    </location>
</feature>
<keyword evidence="1" id="KW-0472">Membrane</keyword>
<dbReference type="Pfam" id="PF02627">
    <property type="entry name" value="CMD"/>
    <property type="match status" value="2"/>
</dbReference>
<reference evidence="3 4" key="1">
    <citation type="journal article" date="2014" name="Genome Announc.">
        <title>The Complete Genome Sequence of Pseudomonas putida NBRC 14164T Confirms High Intraspecies Variation.</title>
        <authorList>
            <person name="Ohji S."/>
            <person name="Yamazoe A."/>
            <person name="Hosoyama A."/>
            <person name="Tsuchikane K."/>
            <person name="Ezaki T."/>
            <person name="Fujita N."/>
        </authorList>
    </citation>
    <scope>NUCLEOTIDE SEQUENCE [LARGE SCALE GENOMIC DNA]</scope>
    <source>
        <strain evidence="3 4">NBRC 14164</strain>
    </source>
</reference>
<dbReference type="InterPro" id="IPR003779">
    <property type="entry name" value="CMD-like"/>
</dbReference>
<accession>A0ABN5UU40</accession>
<evidence type="ECO:0000313" key="3">
    <source>
        <dbReference type="EMBL" id="BAN56624.1"/>
    </source>
</evidence>
<dbReference type="PANTHER" id="PTHR33570:SF2">
    <property type="entry name" value="CARBOXYMUCONOLACTONE DECARBOXYLASE-LIKE DOMAIN-CONTAINING PROTEIN"/>
    <property type="match status" value="1"/>
</dbReference>
<keyword evidence="1" id="KW-1133">Transmembrane helix</keyword>
<name>A0ABN5UU40_PSEPU</name>
<keyword evidence="4" id="KW-1185">Reference proteome</keyword>
<evidence type="ECO:0000256" key="1">
    <source>
        <dbReference type="SAM" id="Phobius"/>
    </source>
</evidence>